<keyword evidence="3" id="KW-1185">Reference proteome</keyword>
<sequence length="296" mass="32493">MRSLEPGFAAHLQQSETTLSHCWRVLRTDGVVLGFTDHDRALAVEGTICSPMHGLDGGEVPLKLGAQVDTGEVLGILRAEAISESDILLGRYDGAVVETWRVNWTAPEQRLRLRVDTVGEIVREYGIFRAELRSAQESLNTTRGRLYQGLCDALVGDRRCGVVLDDPAFSSEATVAAIEDPFRLLVSGLGDYSEDWFAFGMVRWSTGQREGLADAVMTHRKSAEGDLLGFGQRVGDWLAPGDGFSITAGCDRRFVTCRQKFANAVNFRGFPHVPGSDFILRHPREGDALDGRAVVR</sequence>
<dbReference type="RefSeq" id="WP_175528572.1">
    <property type="nucleotide sequence ID" value="NZ_FPCK01000002.1"/>
</dbReference>
<feature type="domain" description="Bacteriophage phiJL001 Gp84 C-terminal" evidence="1">
    <location>
        <begin position="195"/>
        <end position="277"/>
    </location>
</feature>
<dbReference type="Proteomes" id="UP000199074">
    <property type="component" value="Unassembled WGS sequence"/>
</dbReference>
<dbReference type="Pfam" id="PF09931">
    <property type="entry name" value="Phage_phiJL001_Gp84_N"/>
    <property type="match status" value="1"/>
</dbReference>
<protein>
    <recommendedName>
        <fullName evidence="1">Bacteriophage phiJL001 Gp84 C-terminal domain-containing protein</fullName>
    </recommendedName>
</protein>
<dbReference type="InterPro" id="IPR018964">
    <property type="entry name" value="Phage_phiJL001_Gp84_C"/>
</dbReference>
<dbReference type="InterPro" id="IPR011928">
    <property type="entry name" value="Phage_phiJL001_Gp84"/>
</dbReference>
<name>A0A1I7NMG1_9HYPH</name>
<dbReference type="Pfam" id="PF09356">
    <property type="entry name" value="Phage_BR0599"/>
    <property type="match status" value="1"/>
</dbReference>
<accession>A0A1I7NMG1</accession>
<dbReference type="AlphaFoldDB" id="A0A1I7NMG1"/>
<dbReference type="STRING" id="429728.SAMN05216456_2255"/>
<dbReference type="NCBIfam" id="TIGR02218">
    <property type="entry name" value="phg_TIGR02218"/>
    <property type="match status" value="1"/>
</dbReference>
<evidence type="ECO:0000313" key="3">
    <source>
        <dbReference type="Proteomes" id="UP000199074"/>
    </source>
</evidence>
<proteinExistence type="predicted"/>
<evidence type="ECO:0000259" key="1">
    <source>
        <dbReference type="Pfam" id="PF09356"/>
    </source>
</evidence>
<dbReference type="EMBL" id="FPCK01000002">
    <property type="protein sequence ID" value="SFV35851.1"/>
    <property type="molecule type" value="Genomic_DNA"/>
</dbReference>
<evidence type="ECO:0000313" key="2">
    <source>
        <dbReference type="EMBL" id="SFV35851.1"/>
    </source>
</evidence>
<gene>
    <name evidence="2" type="ORF">SAMN05216456_2255</name>
</gene>
<reference evidence="2 3" key="1">
    <citation type="submission" date="2016-10" db="EMBL/GenBank/DDBJ databases">
        <authorList>
            <person name="de Groot N.N."/>
        </authorList>
    </citation>
    <scope>NUCLEOTIDE SEQUENCE [LARGE SCALE GENOMIC DNA]</scope>
    <source>
        <strain evidence="2 3">IPL20</strain>
    </source>
</reference>
<organism evidence="2 3">
    <name type="scientific">Devosia crocina</name>
    <dbReference type="NCBI Taxonomy" id="429728"/>
    <lineage>
        <taxon>Bacteria</taxon>
        <taxon>Pseudomonadati</taxon>
        <taxon>Pseudomonadota</taxon>
        <taxon>Alphaproteobacteria</taxon>
        <taxon>Hyphomicrobiales</taxon>
        <taxon>Devosiaceae</taxon>
        <taxon>Devosia</taxon>
    </lineage>
</organism>